<dbReference type="RefSeq" id="XP_014545038.1">
    <property type="nucleotide sequence ID" value="XM_014689552.1"/>
</dbReference>
<sequence>MSTPKPPTPSSTAGLQNDIPPLTTLLPAIFVPVTGAFFTHTPPPATRAAQIRESMAALDAHSAHVRANILALTEQECRRVSRDAEIQEAAQAGAPLPPPRSRVVSAADKAAMVANMQAPWEPGADRELPRTPDFSGWLVSGPREWGEREVLRTVARTMADLKGFGEHVGRVRARYEEALEREERRERERERERERDEEK</sequence>
<dbReference type="KEGG" id="mbrn:26242379"/>
<dbReference type="Proteomes" id="UP000510686">
    <property type="component" value="Chromosome 2"/>
</dbReference>
<reference evidence="2 3" key="1">
    <citation type="submission" date="2020-07" db="EMBL/GenBank/DDBJ databases">
        <title>Telomere length de novo assembly of all 7 chromosomes of the fungus, Metarhizium brunneum, using a novel assembly pipeline.</title>
        <authorList>
            <person name="Saud z."/>
            <person name="Kortsinoglou A."/>
            <person name="Kouvelis V.N."/>
            <person name="Butt T.M."/>
        </authorList>
    </citation>
    <scope>NUCLEOTIDE SEQUENCE [LARGE SCALE GENOMIC DNA]</scope>
    <source>
        <strain evidence="2 3">4556</strain>
    </source>
</reference>
<dbReference type="OrthoDB" id="4900256at2759"/>
<name>A0A7D5UTV2_9HYPO</name>
<gene>
    <name evidence="2" type="ORF">G6M90_00g049290</name>
</gene>
<dbReference type="GeneID" id="26242379"/>
<proteinExistence type="predicted"/>
<protein>
    <submittedName>
        <fullName evidence="2">Uncharacterized protein</fullName>
    </submittedName>
</protein>
<evidence type="ECO:0000313" key="2">
    <source>
        <dbReference type="EMBL" id="QLI66974.1"/>
    </source>
</evidence>
<dbReference type="AlphaFoldDB" id="A0A7D5UTV2"/>
<accession>A0A7D5UTV2</accession>
<dbReference type="EMBL" id="CP058933">
    <property type="protein sequence ID" value="QLI66974.1"/>
    <property type="molecule type" value="Genomic_DNA"/>
</dbReference>
<evidence type="ECO:0000256" key="1">
    <source>
        <dbReference type="SAM" id="MobiDB-lite"/>
    </source>
</evidence>
<keyword evidence="3" id="KW-1185">Reference proteome</keyword>
<feature type="region of interest" description="Disordered" evidence="1">
    <location>
        <begin position="175"/>
        <end position="199"/>
    </location>
</feature>
<organism evidence="2 3">
    <name type="scientific">Metarhizium brunneum</name>
    <dbReference type="NCBI Taxonomy" id="500148"/>
    <lineage>
        <taxon>Eukaryota</taxon>
        <taxon>Fungi</taxon>
        <taxon>Dikarya</taxon>
        <taxon>Ascomycota</taxon>
        <taxon>Pezizomycotina</taxon>
        <taxon>Sordariomycetes</taxon>
        <taxon>Hypocreomycetidae</taxon>
        <taxon>Hypocreales</taxon>
        <taxon>Clavicipitaceae</taxon>
        <taxon>Metarhizium</taxon>
    </lineage>
</organism>
<evidence type="ECO:0000313" key="3">
    <source>
        <dbReference type="Proteomes" id="UP000510686"/>
    </source>
</evidence>